<dbReference type="InterPro" id="IPR002645">
    <property type="entry name" value="STAS_dom"/>
</dbReference>
<dbReference type="RefSeq" id="WP_054536062.1">
    <property type="nucleotide sequence ID" value="NZ_LGKP01000027.1"/>
</dbReference>
<evidence type="ECO:0000313" key="4">
    <source>
        <dbReference type="EMBL" id="KPL83685.1"/>
    </source>
</evidence>
<evidence type="ECO:0008006" key="6">
    <source>
        <dbReference type="Google" id="ProtNLM"/>
    </source>
</evidence>
<dbReference type="Gene3D" id="6.10.340.10">
    <property type="match status" value="1"/>
</dbReference>
<feature type="domain" description="STAS" evidence="2">
    <location>
        <begin position="401"/>
        <end position="512"/>
    </location>
</feature>
<feature type="domain" description="HAMP" evidence="3">
    <location>
        <begin position="306"/>
        <end position="359"/>
    </location>
</feature>
<dbReference type="InterPro" id="IPR007892">
    <property type="entry name" value="CHASE4"/>
</dbReference>
<dbReference type="GO" id="GO:0007165">
    <property type="term" value="P:signal transduction"/>
    <property type="evidence" value="ECO:0007669"/>
    <property type="project" value="InterPro"/>
</dbReference>
<dbReference type="Pfam" id="PF01740">
    <property type="entry name" value="STAS"/>
    <property type="match status" value="1"/>
</dbReference>
<dbReference type="Proteomes" id="UP000050277">
    <property type="component" value="Unassembled WGS sequence"/>
</dbReference>
<dbReference type="OrthoDB" id="9808408at2"/>
<dbReference type="Pfam" id="PF05228">
    <property type="entry name" value="CHASE4"/>
    <property type="match status" value="1"/>
</dbReference>
<feature type="transmembrane region" description="Helical" evidence="1">
    <location>
        <begin position="282"/>
        <end position="304"/>
    </location>
</feature>
<dbReference type="Gene3D" id="3.30.750.24">
    <property type="entry name" value="STAS domain"/>
    <property type="match status" value="1"/>
</dbReference>
<proteinExistence type="predicted"/>
<dbReference type="InterPro" id="IPR003660">
    <property type="entry name" value="HAMP_dom"/>
</dbReference>
<organism evidence="4 5">
    <name type="scientific">Herpetosiphon geysericola</name>
    <dbReference type="NCBI Taxonomy" id="70996"/>
    <lineage>
        <taxon>Bacteria</taxon>
        <taxon>Bacillati</taxon>
        <taxon>Chloroflexota</taxon>
        <taxon>Chloroflexia</taxon>
        <taxon>Herpetosiphonales</taxon>
        <taxon>Herpetosiphonaceae</taxon>
        <taxon>Herpetosiphon</taxon>
    </lineage>
</organism>
<dbReference type="SUPFAM" id="SSF52091">
    <property type="entry name" value="SpoIIaa-like"/>
    <property type="match status" value="1"/>
</dbReference>
<reference evidence="4 5" key="1">
    <citation type="submission" date="2015-07" db="EMBL/GenBank/DDBJ databases">
        <title>Whole genome sequence of Herpetosiphon geysericola DSM 7119.</title>
        <authorList>
            <person name="Hemp J."/>
            <person name="Ward L.M."/>
            <person name="Pace L.A."/>
            <person name="Fischer W.W."/>
        </authorList>
    </citation>
    <scope>NUCLEOTIDE SEQUENCE [LARGE SCALE GENOMIC DNA]</scope>
    <source>
        <strain evidence="4 5">DSM 7119</strain>
    </source>
</reference>
<dbReference type="InterPro" id="IPR051932">
    <property type="entry name" value="Bact_StressResp_Reg"/>
</dbReference>
<name>A0A0P6Y2Z5_9CHLR</name>
<dbReference type="EMBL" id="LGKP01000027">
    <property type="protein sequence ID" value="KPL83685.1"/>
    <property type="molecule type" value="Genomic_DNA"/>
</dbReference>
<dbReference type="STRING" id="70996.SE18_19105"/>
<keyword evidence="5" id="KW-1185">Reference proteome</keyword>
<comment type="caution">
    <text evidence="4">The sequence shown here is derived from an EMBL/GenBank/DDBJ whole genome shotgun (WGS) entry which is preliminary data.</text>
</comment>
<dbReference type="AlphaFoldDB" id="A0A0P6Y2Z5"/>
<dbReference type="InterPro" id="IPR036513">
    <property type="entry name" value="STAS_dom_sf"/>
</dbReference>
<dbReference type="PANTHER" id="PTHR33745">
    <property type="entry name" value="RSBT ANTAGONIST PROTEIN RSBS-RELATED"/>
    <property type="match status" value="1"/>
</dbReference>
<protein>
    <recommendedName>
        <fullName evidence="6">HAMP domain-containing protein</fullName>
    </recommendedName>
</protein>
<keyword evidence="1" id="KW-1133">Transmembrane helix</keyword>
<dbReference type="PROSITE" id="PS50885">
    <property type="entry name" value="HAMP"/>
    <property type="match status" value="1"/>
</dbReference>
<keyword evidence="1" id="KW-0812">Transmembrane</keyword>
<accession>A0A0P6Y2Z5</accession>
<evidence type="ECO:0000259" key="3">
    <source>
        <dbReference type="PROSITE" id="PS50885"/>
    </source>
</evidence>
<evidence type="ECO:0000313" key="5">
    <source>
        <dbReference type="Proteomes" id="UP000050277"/>
    </source>
</evidence>
<keyword evidence="1" id="KW-0472">Membrane</keyword>
<dbReference type="GO" id="GO:0016020">
    <property type="term" value="C:membrane"/>
    <property type="evidence" value="ECO:0007669"/>
    <property type="project" value="InterPro"/>
</dbReference>
<gene>
    <name evidence="4" type="ORF">SE18_19105</name>
</gene>
<sequence>MKSTYQQYVHKSVRGKISLALLGIMLLVVLILLIPLRYIVNSSSLFAEQQEMQNHLERVRRAINAELTQIDALVLSMATWDESYNFINQRTPSYIAENTNDDVFELYNIQAMLYTDQNGTIVFAKTYDPKQAKPVAVPFEFFDINNFYPQLLQHPRLDQGNTSVVRAGTKLWLLAARPIITNEGQGPARGTLIYGRLVDQDVTDRINYQTLLPVELSDYRFLSTNRQQVVSELANDQRLVSRAFNENTLEGFVVFPSIDNQPLLVATLALPRTIYIQGQRTFWLIASVVGIAGCLGLLSLFWALRRFIFQPLSSIVGDLRQIDPSQPNQQQINFASPDELGLLAKTVNQALDSLAVAQREQLAAEAKRSALQAEMLANQQSQLQTQATLLELQEQTLAEQALPLIPVSREVLAMPLIGQIDLARAERLQTTILQGIETHRARSVILDVTGVSQLDQQAAIALGQTAQAVQLLGARLLLTGANPAIAEEIVAANIDFGQIAIYQTLAAGMQAALR</sequence>
<dbReference type="PANTHER" id="PTHR33745:SF1">
    <property type="entry name" value="RSBT ANTAGONIST PROTEIN RSBS"/>
    <property type="match status" value="1"/>
</dbReference>
<dbReference type="PROSITE" id="PS50801">
    <property type="entry name" value="STAS"/>
    <property type="match status" value="1"/>
</dbReference>
<dbReference type="CDD" id="cd07041">
    <property type="entry name" value="STAS_RsbR_RsbS_like"/>
    <property type="match status" value="1"/>
</dbReference>
<evidence type="ECO:0000259" key="2">
    <source>
        <dbReference type="PROSITE" id="PS50801"/>
    </source>
</evidence>
<feature type="transmembrane region" description="Helical" evidence="1">
    <location>
        <begin position="20"/>
        <end position="40"/>
    </location>
</feature>
<evidence type="ECO:0000256" key="1">
    <source>
        <dbReference type="SAM" id="Phobius"/>
    </source>
</evidence>